<gene>
    <name evidence="2" type="ORF">AVEN_132739_1</name>
</gene>
<feature type="region of interest" description="Disordered" evidence="1">
    <location>
        <begin position="98"/>
        <end position="132"/>
    </location>
</feature>
<evidence type="ECO:0000256" key="1">
    <source>
        <dbReference type="SAM" id="MobiDB-lite"/>
    </source>
</evidence>
<sequence length="132" mass="15604">MRQCRDIRTCNLLRIRRGNAAGEINENHLVTITCAREKVRKWVVRDGFQTCNLLIRREQLLEESEKIPCESLLGFRIKWIQWKLLLLNVHPLSPETECEKKMASVSDSDTYRFRRRKTAGEINENRDSHPEP</sequence>
<name>A0A4Y2PIS0_ARAVE</name>
<reference evidence="2 3" key="1">
    <citation type="journal article" date="2019" name="Sci. Rep.">
        <title>Orb-weaving spider Araneus ventricosus genome elucidates the spidroin gene catalogue.</title>
        <authorList>
            <person name="Kono N."/>
            <person name="Nakamura H."/>
            <person name="Ohtoshi R."/>
            <person name="Moran D.A.P."/>
            <person name="Shinohara A."/>
            <person name="Yoshida Y."/>
            <person name="Fujiwara M."/>
            <person name="Mori M."/>
            <person name="Tomita M."/>
            <person name="Arakawa K."/>
        </authorList>
    </citation>
    <scope>NUCLEOTIDE SEQUENCE [LARGE SCALE GENOMIC DNA]</scope>
</reference>
<organism evidence="2 3">
    <name type="scientific">Araneus ventricosus</name>
    <name type="common">Orbweaver spider</name>
    <name type="synonym">Epeira ventricosa</name>
    <dbReference type="NCBI Taxonomy" id="182803"/>
    <lineage>
        <taxon>Eukaryota</taxon>
        <taxon>Metazoa</taxon>
        <taxon>Ecdysozoa</taxon>
        <taxon>Arthropoda</taxon>
        <taxon>Chelicerata</taxon>
        <taxon>Arachnida</taxon>
        <taxon>Araneae</taxon>
        <taxon>Araneomorphae</taxon>
        <taxon>Entelegynae</taxon>
        <taxon>Araneoidea</taxon>
        <taxon>Araneidae</taxon>
        <taxon>Araneus</taxon>
    </lineage>
</organism>
<feature type="compositionally biased region" description="Basic and acidic residues" evidence="1">
    <location>
        <begin position="123"/>
        <end position="132"/>
    </location>
</feature>
<evidence type="ECO:0000313" key="3">
    <source>
        <dbReference type="Proteomes" id="UP000499080"/>
    </source>
</evidence>
<proteinExistence type="predicted"/>
<dbReference type="Proteomes" id="UP000499080">
    <property type="component" value="Unassembled WGS sequence"/>
</dbReference>
<protein>
    <submittedName>
        <fullName evidence="2">Uncharacterized protein</fullName>
    </submittedName>
</protein>
<dbReference type="AlphaFoldDB" id="A0A4Y2PIS0"/>
<keyword evidence="3" id="KW-1185">Reference proteome</keyword>
<comment type="caution">
    <text evidence="2">The sequence shown here is derived from an EMBL/GenBank/DDBJ whole genome shotgun (WGS) entry which is preliminary data.</text>
</comment>
<dbReference type="EMBL" id="BGPR01011554">
    <property type="protein sequence ID" value="GBN51868.1"/>
    <property type="molecule type" value="Genomic_DNA"/>
</dbReference>
<evidence type="ECO:0000313" key="2">
    <source>
        <dbReference type="EMBL" id="GBN51868.1"/>
    </source>
</evidence>
<accession>A0A4Y2PIS0</accession>